<dbReference type="CDD" id="cd09272">
    <property type="entry name" value="RNase_HI_RT_Ty1"/>
    <property type="match status" value="1"/>
</dbReference>
<dbReference type="PANTHER" id="PTHR11439:SF461">
    <property type="entry name" value="OS10G0432200 PROTEIN"/>
    <property type="match status" value="1"/>
</dbReference>
<proteinExistence type="predicted"/>
<keyword evidence="1" id="KW-0472">Membrane</keyword>
<name>A0AAQ3WQQ2_PASNO</name>
<feature type="transmembrane region" description="Helical" evidence="1">
    <location>
        <begin position="97"/>
        <end position="123"/>
    </location>
</feature>
<gene>
    <name evidence="2" type="ORF">U9M48_019266</name>
</gene>
<feature type="non-terminal residue" evidence="2">
    <location>
        <position position="232"/>
    </location>
</feature>
<evidence type="ECO:0000256" key="1">
    <source>
        <dbReference type="SAM" id="Phobius"/>
    </source>
</evidence>
<feature type="transmembrane region" description="Helical" evidence="1">
    <location>
        <begin position="135"/>
        <end position="154"/>
    </location>
</feature>
<feature type="transmembrane region" description="Helical" evidence="1">
    <location>
        <begin position="72"/>
        <end position="91"/>
    </location>
</feature>
<keyword evidence="3" id="KW-1185">Reference proteome</keyword>
<protein>
    <submittedName>
        <fullName evidence="2">Uncharacterized protein</fullName>
    </submittedName>
</protein>
<sequence>FFTPEGFYLSQEKYIRGLLDRASVTDHRTAELNLDLCATDDELHHDPTRYRRDSCLSWCYDIFYYVHILSQLFLFPLNSTIVIFSGSYAILDYVTSFVLPTLCLFIVISLIVDLFLYYVFLGGSLIAWKTKKQTTISRSISAYCVFLGGSLIAWKTKKQTIIPRSSTRLSCILGFLFLYRLLLTDTSAISIARDPVKHKLSKHIGYDDVVTLHYVLSQLQLADFFTKALSKL</sequence>
<dbReference type="Proteomes" id="UP001341281">
    <property type="component" value="Chromosome 04"/>
</dbReference>
<reference evidence="2 3" key="1">
    <citation type="submission" date="2024-02" db="EMBL/GenBank/DDBJ databases">
        <title>High-quality chromosome-scale genome assembly of Pensacola bahiagrass (Paspalum notatum Flugge var. saurae).</title>
        <authorList>
            <person name="Vega J.M."/>
            <person name="Podio M."/>
            <person name="Orjuela J."/>
            <person name="Siena L.A."/>
            <person name="Pessino S.C."/>
            <person name="Combes M.C."/>
            <person name="Mariac C."/>
            <person name="Albertini E."/>
            <person name="Pupilli F."/>
            <person name="Ortiz J.P.A."/>
            <person name="Leblanc O."/>
        </authorList>
    </citation>
    <scope>NUCLEOTIDE SEQUENCE [LARGE SCALE GENOMIC DNA]</scope>
    <source>
        <strain evidence="2">R1</strain>
        <tissue evidence="2">Leaf</tissue>
    </source>
</reference>
<feature type="non-terminal residue" evidence="2">
    <location>
        <position position="1"/>
    </location>
</feature>
<organism evidence="2 3">
    <name type="scientific">Paspalum notatum var. saurae</name>
    <dbReference type="NCBI Taxonomy" id="547442"/>
    <lineage>
        <taxon>Eukaryota</taxon>
        <taxon>Viridiplantae</taxon>
        <taxon>Streptophyta</taxon>
        <taxon>Embryophyta</taxon>
        <taxon>Tracheophyta</taxon>
        <taxon>Spermatophyta</taxon>
        <taxon>Magnoliopsida</taxon>
        <taxon>Liliopsida</taxon>
        <taxon>Poales</taxon>
        <taxon>Poaceae</taxon>
        <taxon>PACMAD clade</taxon>
        <taxon>Panicoideae</taxon>
        <taxon>Andropogonodae</taxon>
        <taxon>Paspaleae</taxon>
        <taxon>Paspalinae</taxon>
        <taxon>Paspalum</taxon>
    </lineage>
</organism>
<dbReference type="AlphaFoldDB" id="A0AAQ3WQQ2"/>
<keyword evidence="1" id="KW-1133">Transmembrane helix</keyword>
<accession>A0AAQ3WQQ2</accession>
<keyword evidence="1" id="KW-0812">Transmembrane</keyword>
<dbReference type="EMBL" id="CP144748">
    <property type="protein sequence ID" value="WVZ70617.1"/>
    <property type="molecule type" value="Genomic_DNA"/>
</dbReference>
<evidence type="ECO:0000313" key="3">
    <source>
        <dbReference type="Proteomes" id="UP001341281"/>
    </source>
</evidence>
<dbReference type="PANTHER" id="PTHR11439">
    <property type="entry name" value="GAG-POL-RELATED RETROTRANSPOSON"/>
    <property type="match status" value="1"/>
</dbReference>
<evidence type="ECO:0000313" key="2">
    <source>
        <dbReference type="EMBL" id="WVZ70617.1"/>
    </source>
</evidence>